<feature type="compositionally biased region" description="Polar residues" evidence="1">
    <location>
        <begin position="55"/>
        <end position="78"/>
    </location>
</feature>
<keyword evidence="3" id="KW-1185">Reference proteome</keyword>
<dbReference type="InParanoid" id="D2VAU6"/>
<dbReference type="Proteomes" id="UP000006671">
    <property type="component" value="Unassembled WGS sequence"/>
</dbReference>
<gene>
    <name evidence="2" type="ORF">NAEGRDRAFT_79250</name>
</gene>
<feature type="region of interest" description="Disordered" evidence="1">
    <location>
        <begin position="140"/>
        <end position="198"/>
    </location>
</feature>
<sequence>MICSSSSLTTTGHSLNIGHHHQGFHQLSNEYVGSPSQQLDLNNGGDCHQQQLSTSTTMIHDSPSSTIHPKQQYQSSSVSTCQSNHHNNNNTTSCLNNVHHESSTQSSPPIVITTQRSLAITAPSPSSHAFGTSNLSPFSFNGSSGSRDRAISSPPPLAHMKKHMIGGSSNTPSVASNASPNSNHSSGGSGLTSPNCSDQMNLDDDCVVDQVYEERPRRFSLPSNDLINMPFFRQKPQNLTIFQLFNPDTPINEPEIELKDITGMTVLSHSDCKEQYEMLVEELKEFNLYFSCDNI</sequence>
<dbReference type="AlphaFoldDB" id="D2VAU6"/>
<dbReference type="GeneID" id="8859204"/>
<dbReference type="VEuPathDB" id="AmoebaDB:NAEGRDRAFT_79250"/>
<protein>
    <submittedName>
        <fullName evidence="2">Uncharacterized protein</fullName>
    </submittedName>
</protein>
<proteinExistence type="predicted"/>
<dbReference type="RefSeq" id="XP_002678886.1">
    <property type="nucleotide sequence ID" value="XM_002678840.1"/>
</dbReference>
<evidence type="ECO:0000256" key="1">
    <source>
        <dbReference type="SAM" id="MobiDB-lite"/>
    </source>
</evidence>
<evidence type="ECO:0000313" key="3">
    <source>
        <dbReference type="Proteomes" id="UP000006671"/>
    </source>
</evidence>
<name>D2VAU6_NAEGR</name>
<reference evidence="2 3" key="1">
    <citation type="journal article" date="2010" name="Cell">
        <title>The genome of Naegleria gruberi illuminates early eukaryotic versatility.</title>
        <authorList>
            <person name="Fritz-Laylin L.K."/>
            <person name="Prochnik S.E."/>
            <person name="Ginger M.L."/>
            <person name="Dacks J.B."/>
            <person name="Carpenter M.L."/>
            <person name="Field M.C."/>
            <person name="Kuo A."/>
            <person name="Paredez A."/>
            <person name="Chapman J."/>
            <person name="Pham J."/>
            <person name="Shu S."/>
            <person name="Neupane R."/>
            <person name="Cipriano M."/>
            <person name="Mancuso J."/>
            <person name="Tu H."/>
            <person name="Salamov A."/>
            <person name="Lindquist E."/>
            <person name="Shapiro H."/>
            <person name="Lucas S."/>
            <person name="Grigoriev I.V."/>
            <person name="Cande W.Z."/>
            <person name="Fulton C."/>
            <person name="Rokhsar D.S."/>
            <person name="Dawson S.C."/>
        </authorList>
    </citation>
    <scope>NUCLEOTIDE SEQUENCE [LARGE SCALE GENOMIC DNA]</scope>
    <source>
        <strain evidence="2 3">NEG-M</strain>
    </source>
</reference>
<feature type="region of interest" description="Disordered" evidence="1">
    <location>
        <begin position="55"/>
        <end position="85"/>
    </location>
</feature>
<dbReference type="OrthoDB" id="10494389at2759"/>
<feature type="compositionally biased region" description="Low complexity" evidence="1">
    <location>
        <begin position="168"/>
        <end position="186"/>
    </location>
</feature>
<evidence type="ECO:0000313" key="2">
    <source>
        <dbReference type="EMBL" id="EFC46142.1"/>
    </source>
</evidence>
<dbReference type="KEGG" id="ngr:NAEGRDRAFT_79250"/>
<organism evidence="3">
    <name type="scientific">Naegleria gruberi</name>
    <name type="common">Amoeba</name>
    <dbReference type="NCBI Taxonomy" id="5762"/>
    <lineage>
        <taxon>Eukaryota</taxon>
        <taxon>Discoba</taxon>
        <taxon>Heterolobosea</taxon>
        <taxon>Tetramitia</taxon>
        <taxon>Eutetramitia</taxon>
        <taxon>Vahlkampfiidae</taxon>
        <taxon>Naegleria</taxon>
    </lineage>
</organism>
<accession>D2VAU6</accession>
<dbReference type="EMBL" id="GG738860">
    <property type="protein sequence ID" value="EFC46142.1"/>
    <property type="molecule type" value="Genomic_DNA"/>
</dbReference>